<evidence type="ECO:0000259" key="7">
    <source>
        <dbReference type="PROSITE" id="PS51388"/>
    </source>
</evidence>
<gene>
    <name evidence="9" type="primary">VPS1</name>
    <name evidence="9" type="ORF">VE01_06114</name>
</gene>
<dbReference type="GO" id="GO:0048312">
    <property type="term" value="P:intracellular distribution of mitochondria"/>
    <property type="evidence" value="ECO:0007669"/>
    <property type="project" value="TreeGrafter"/>
</dbReference>
<evidence type="ECO:0000256" key="4">
    <source>
        <dbReference type="ARBA" id="ARBA00073589"/>
    </source>
</evidence>
<dbReference type="InterPro" id="IPR019762">
    <property type="entry name" value="Dynamin_GTPase_CS"/>
</dbReference>
<dbReference type="FunFam" id="3.40.50.300:FF:000473">
    <property type="entry name" value="Vacuolar sorting-associated 1 protein"/>
    <property type="match status" value="1"/>
</dbReference>
<dbReference type="GO" id="GO:0007033">
    <property type="term" value="P:vacuole organization"/>
    <property type="evidence" value="ECO:0007669"/>
    <property type="project" value="UniProtKB-ARBA"/>
</dbReference>
<sequence length="703" mass="77732">MTSNQGGISDPGLITLVNKLQDVFTTVGVQNPIDLPQIVVVGSQSSGKSSVLENIVGRDFLPRGTGIVTRRPLVLQLINRQPPETTTNGVKGEDEVSNTTDKEANVDEWGEFLHIPGQKFHDFNKIREEIVKETEAKTGRNAGISPAPINLRIYSPNVLTLTLVDLPGLTKVPVGDQPRDIERQIREMVIKQISKPNAIILAVTGANTDLANSDGLKLAREVDPEGQRTIGVLTKVDLMDDGTDVVDILAGRIIPLRLGYVPVVNRGQRDIDNKKAITAALENEKNFFDNHKAYRNKSSYCGTPYLARKLNLILMMHIKQTLPDIKARISASLQKYSTELQGLGDSMLGNSANIVLNIITEFTNEWRTVLDGNNTELSSVELSGGARISFVFHELYANGVKAVDPFDQVKDVDIRTILYNSSGSSPALFVGTTAFELIVKQQIKRLEEPSLKCVSLVYDELVRILSQLLGKQLFRRYPQLKEKFHAVVIAFFKKAMDPANKLVRDLVSMEACYVNTGHPDFLNGHRAMAIVNERHHQAKPVQVDPKTGKPLTAAQAAAAPQRAASPSLDGSTDANGGFFGSFFASKSNKKKAAAMEAPPPSLKASGTLSERETVEVEVIKLLINSYYNIVKRTVIDMVPKAIMLNLVQYTKDEMQRELLENMYRTDTLDELLKESDYTVRRRKECQQMVESLSRANEIVSQVG</sequence>
<dbReference type="GO" id="GO:0003924">
    <property type="term" value="F:GTPase activity"/>
    <property type="evidence" value="ECO:0007669"/>
    <property type="project" value="InterPro"/>
</dbReference>
<evidence type="ECO:0000256" key="3">
    <source>
        <dbReference type="ARBA" id="ARBA00023175"/>
    </source>
</evidence>
<dbReference type="GO" id="GO:0005525">
    <property type="term" value="F:GTP binding"/>
    <property type="evidence" value="ECO:0007669"/>
    <property type="project" value="UniProtKB-KW"/>
</dbReference>
<dbReference type="SUPFAM" id="SSF52540">
    <property type="entry name" value="P-loop containing nucleoside triphosphate hydrolases"/>
    <property type="match status" value="1"/>
</dbReference>
<dbReference type="PROSITE" id="PS51718">
    <property type="entry name" value="G_DYNAMIN_2"/>
    <property type="match status" value="1"/>
</dbReference>
<feature type="compositionally biased region" description="Low complexity" evidence="6">
    <location>
        <begin position="553"/>
        <end position="567"/>
    </location>
</feature>
<dbReference type="PANTHER" id="PTHR11566:SF220">
    <property type="entry name" value="VACUOLAR PROTEIN SORTING-ASSOCIATED PROTEIN 1"/>
    <property type="match status" value="1"/>
</dbReference>
<dbReference type="GeneID" id="28839500"/>
<dbReference type="GO" id="GO:0016020">
    <property type="term" value="C:membrane"/>
    <property type="evidence" value="ECO:0007669"/>
    <property type="project" value="TreeGrafter"/>
</dbReference>
<keyword evidence="2 5" id="KW-0342">GTP-binding</keyword>
<organism evidence="9 10">
    <name type="scientific">Pseudogymnoascus verrucosus</name>
    <dbReference type="NCBI Taxonomy" id="342668"/>
    <lineage>
        <taxon>Eukaryota</taxon>
        <taxon>Fungi</taxon>
        <taxon>Dikarya</taxon>
        <taxon>Ascomycota</taxon>
        <taxon>Pezizomycotina</taxon>
        <taxon>Leotiomycetes</taxon>
        <taxon>Thelebolales</taxon>
        <taxon>Thelebolaceae</taxon>
        <taxon>Pseudogymnoascus</taxon>
    </lineage>
</organism>
<dbReference type="Proteomes" id="UP000091956">
    <property type="component" value="Unassembled WGS sequence"/>
</dbReference>
<feature type="region of interest" description="Disordered" evidence="6">
    <location>
        <begin position="537"/>
        <end position="570"/>
    </location>
</feature>
<dbReference type="InterPro" id="IPR045063">
    <property type="entry name" value="Dynamin_N"/>
</dbReference>
<keyword evidence="10" id="KW-1185">Reference proteome</keyword>
<dbReference type="GO" id="GO:0008017">
    <property type="term" value="F:microtubule binding"/>
    <property type="evidence" value="ECO:0007669"/>
    <property type="project" value="TreeGrafter"/>
</dbReference>
<dbReference type="GO" id="GO:0016559">
    <property type="term" value="P:peroxisome fission"/>
    <property type="evidence" value="ECO:0007669"/>
    <property type="project" value="TreeGrafter"/>
</dbReference>
<feature type="domain" description="Dynamin-type G" evidence="8">
    <location>
        <begin position="32"/>
        <end position="323"/>
    </location>
</feature>
<evidence type="ECO:0000256" key="1">
    <source>
        <dbReference type="ARBA" id="ARBA00022741"/>
    </source>
</evidence>
<feature type="region of interest" description="Disordered" evidence="6">
    <location>
        <begin position="81"/>
        <end position="101"/>
    </location>
</feature>
<dbReference type="Pfam" id="PF02212">
    <property type="entry name" value="GED"/>
    <property type="match status" value="1"/>
</dbReference>
<dbReference type="GO" id="GO:0000266">
    <property type="term" value="P:mitochondrial fission"/>
    <property type="evidence" value="ECO:0007669"/>
    <property type="project" value="TreeGrafter"/>
</dbReference>
<dbReference type="Pfam" id="PF01031">
    <property type="entry name" value="Dynamin_M"/>
    <property type="match status" value="1"/>
</dbReference>
<evidence type="ECO:0000313" key="10">
    <source>
        <dbReference type="Proteomes" id="UP000091956"/>
    </source>
</evidence>
<dbReference type="OrthoDB" id="5061070at2759"/>
<evidence type="ECO:0000256" key="5">
    <source>
        <dbReference type="RuleBase" id="RU003932"/>
    </source>
</evidence>
<comment type="similarity">
    <text evidence="5">Belongs to the TRAFAC class dynamin-like GTPase superfamily. Dynamin/Fzo/YdjA family.</text>
</comment>
<feature type="domain" description="GED" evidence="7">
    <location>
        <begin position="616"/>
        <end position="703"/>
    </location>
</feature>
<dbReference type="InterPro" id="IPR001401">
    <property type="entry name" value="Dynamin_GTPase"/>
</dbReference>
<dbReference type="InterPro" id="IPR030381">
    <property type="entry name" value="G_DYNAMIN_dom"/>
</dbReference>
<evidence type="ECO:0000313" key="9">
    <source>
        <dbReference type="EMBL" id="OBT95854.1"/>
    </source>
</evidence>
<dbReference type="InterPro" id="IPR020850">
    <property type="entry name" value="GED_dom"/>
</dbReference>
<accession>A0A1B8GJ74</accession>
<dbReference type="CDD" id="cd08771">
    <property type="entry name" value="DLP_1"/>
    <property type="match status" value="1"/>
</dbReference>
<dbReference type="PROSITE" id="PS51388">
    <property type="entry name" value="GED"/>
    <property type="match status" value="1"/>
</dbReference>
<dbReference type="GO" id="GO:0005874">
    <property type="term" value="C:microtubule"/>
    <property type="evidence" value="ECO:0007669"/>
    <property type="project" value="TreeGrafter"/>
</dbReference>
<dbReference type="EMBL" id="KV460232">
    <property type="protein sequence ID" value="OBT95854.1"/>
    <property type="molecule type" value="Genomic_DNA"/>
</dbReference>
<evidence type="ECO:0000259" key="8">
    <source>
        <dbReference type="PROSITE" id="PS51718"/>
    </source>
</evidence>
<dbReference type="Gene3D" id="3.40.50.300">
    <property type="entry name" value="P-loop containing nucleotide triphosphate hydrolases"/>
    <property type="match status" value="1"/>
</dbReference>
<dbReference type="SMART" id="SM00302">
    <property type="entry name" value="GED"/>
    <property type="match status" value="1"/>
</dbReference>
<dbReference type="GO" id="GO:0005777">
    <property type="term" value="C:peroxisome"/>
    <property type="evidence" value="ECO:0007669"/>
    <property type="project" value="TreeGrafter"/>
</dbReference>
<dbReference type="InterPro" id="IPR022812">
    <property type="entry name" value="Dynamin"/>
</dbReference>
<dbReference type="AlphaFoldDB" id="A0A1B8GJ74"/>
<dbReference type="Pfam" id="PF00350">
    <property type="entry name" value="Dynamin_N"/>
    <property type="match status" value="1"/>
</dbReference>
<dbReference type="GO" id="GO:0006897">
    <property type="term" value="P:endocytosis"/>
    <property type="evidence" value="ECO:0007669"/>
    <property type="project" value="TreeGrafter"/>
</dbReference>
<reference evidence="10" key="2">
    <citation type="journal article" date="2018" name="Nat. Commun.">
        <title>Extreme sensitivity to ultraviolet light in the fungal pathogen causing white-nose syndrome of bats.</title>
        <authorList>
            <person name="Palmer J.M."/>
            <person name="Drees K.P."/>
            <person name="Foster J.T."/>
            <person name="Lindner D.L."/>
        </authorList>
    </citation>
    <scope>NUCLEOTIDE SEQUENCE [LARGE SCALE GENOMIC DNA]</scope>
    <source>
        <strain evidence="10">UAMH 10579</strain>
    </source>
</reference>
<name>A0A1B8GJ74_9PEZI</name>
<evidence type="ECO:0000256" key="6">
    <source>
        <dbReference type="SAM" id="MobiDB-lite"/>
    </source>
</evidence>
<dbReference type="InterPro" id="IPR027417">
    <property type="entry name" value="P-loop_NTPase"/>
</dbReference>
<dbReference type="InterPro" id="IPR003130">
    <property type="entry name" value="GED"/>
</dbReference>
<dbReference type="InterPro" id="IPR000375">
    <property type="entry name" value="Dynamin_stalk"/>
</dbReference>
<dbReference type="RefSeq" id="XP_018129587.1">
    <property type="nucleotide sequence ID" value="XM_018275568.2"/>
</dbReference>
<dbReference type="Gene3D" id="1.20.120.1240">
    <property type="entry name" value="Dynamin, middle domain"/>
    <property type="match status" value="1"/>
</dbReference>
<dbReference type="STRING" id="342668.A0A1B8GJ74"/>
<dbReference type="SMART" id="SM00053">
    <property type="entry name" value="DYNc"/>
    <property type="match status" value="1"/>
</dbReference>
<proteinExistence type="inferred from homology"/>
<protein>
    <recommendedName>
        <fullName evidence="4">Vacuolar protein sorting-associated protein 1</fullName>
    </recommendedName>
</protein>
<dbReference type="PROSITE" id="PS00410">
    <property type="entry name" value="G_DYNAMIN_1"/>
    <property type="match status" value="1"/>
</dbReference>
<evidence type="ECO:0000256" key="2">
    <source>
        <dbReference type="ARBA" id="ARBA00023134"/>
    </source>
</evidence>
<dbReference type="PANTHER" id="PTHR11566">
    <property type="entry name" value="DYNAMIN"/>
    <property type="match status" value="1"/>
</dbReference>
<keyword evidence="1 5" id="KW-0547">Nucleotide-binding</keyword>
<keyword evidence="3" id="KW-0505">Motor protein</keyword>
<reference evidence="9 10" key="1">
    <citation type="submission" date="2016-03" db="EMBL/GenBank/DDBJ databases">
        <title>Comparative genomics of Pseudogymnoascus destructans, the fungus causing white-nose syndrome of bats.</title>
        <authorList>
            <person name="Palmer J.M."/>
            <person name="Drees K.P."/>
            <person name="Foster J.T."/>
            <person name="Lindner D.L."/>
        </authorList>
    </citation>
    <scope>NUCLEOTIDE SEQUENCE [LARGE SCALE GENOMIC DNA]</scope>
    <source>
        <strain evidence="9 10">UAMH 10579</strain>
    </source>
</reference>
<dbReference type="PRINTS" id="PR00195">
    <property type="entry name" value="DYNAMIN"/>
</dbReference>